<gene>
    <name evidence="2" type="ORF">WQ53_01090</name>
</gene>
<evidence type="ECO:0000313" key="2">
    <source>
        <dbReference type="EMBL" id="AKC85568.1"/>
    </source>
</evidence>
<dbReference type="Pfam" id="PF17263">
    <property type="entry name" value="DUF5329"/>
    <property type="match status" value="1"/>
</dbReference>
<dbReference type="AlphaFoldDB" id="A0A0E3YZL5"/>
<dbReference type="InterPro" id="IPR035242">
    <property type="entry name" value="DUF5329"/>
</dbReference>
<proteinExistence type="predicted"/>
<dbReference type="PATRIC" id="fig|314722.6.peg.230"/>
<name>A0A0E3YZL5_9GAMM</name>
<keyword evidence="3" id="KW-1185">Reference proteome</keyword>
<feature type="region of interest" description="Disordered" evidence="1">
    <location>
        <begin position="1"/>
        <end position="21"/>
    </location>
</feature>
<accession>A0A0E3YZL5</accession>
<protein>
    <submittedName>
        <fullName evidence="2">Uncharacterized protein</fullName>
    </submittedName>
</protein>
<sequence>MAEEAKAPGPGVRQDDGESAQADAEIRALIAGLADSGCRFQRNGRWHDADDAGAHLQRKYDWARRRQLSGDAETFIERAASRSSLTGRAYRVACPGRAEADAGEWFRARLAALRASAALDWPRQPDGASA</sequence>
<dbReference type="EMBL" id="CP011144">
    <property type="protein sequence ID" value="AKC85568.1"/>
    <property type="molecule type" value="Genomic_DNA"/>
</dbReference>
<organism evidence="2 3">
    <name type="scientific">Pseudoxanthomonas suwonensis</name>
    <dbReference type="NCBI Taxonomy" id="314722"/>
    <lineage>
        <taxon>Bacteria</taxon>
        <taxon>Pseudomonadati</taxon>
        <taxon>Pseudomonadota</taxon>
        <taxon>Gammaproteobacteria</taxon>
        <taxon>Lysobacterales</taxon>
        <taxon>Lysobacteraceae</taxon>
        <taxon>Pseudoxanthomonas</taxon>
    </lineage>
</organism>
<dbReference type="Proteomes" id="UP000033067">
    <property type="component" value="Chromosome"/>
</dbReference>
<dbReference type="KEGG" id="psuw:WQ53_01090"/>
<evidence type="ECO:0000256" key="1">
    <source>
        <dbReference type="SAM" id="MobiDB-lite"/>
    </source>
</evidence>
<evidence type="ECO:0000313" key="3">
    <source>
        <dbReference type="Proteomes" id="UP000033067"/>
    </source>
</evidence>
<reference evidence="2 3" key="1">
    <citation type="journal article" date="2015" name="Genome Announc.">
        <title>Complete Genome Sequence of Pseudoxanthomonas suwonensis Strain J1, a Cellulose-Degrading Bacterium Isolated from Leaf- and Wood-Enriched Soil.</title>
        <authorList>
            <person name="Hou L."/>
            <person name="Jiang J."/>
            <person name="Xu Z."/>
            <person name="Zhou Y."/>
            <person name="Leung F.C."/>
        </authorList>
    </citation>
    <scope>NUCLEOTIDE SEQUENCE [LARGE SCALE GENOMIC DNA]</scope>
    <source>
        <strain evidence="2 3">J1</strain>
    </source>
</reference>